<evidence type="ECO:0000256" key="6">
    <source>
        <dbReference type="ARBA" id="ARBA00022801"/>
    </source>
</evidence>
<dbReference type="InterPro" id="IPR036462">
    <property type="entry name" value="Fumarylacetoacetase_N_sf"/>
</dbReference>
<dbReference type="Pfam" id="PF09298">
    <property type="entry name" value="FAA_hydrolase_N"/>
    <property type="match status" value="1"/>
</dbReference>
<keyword evidence="8" id="KW-0460">Magnesium</keyword>
<evidence type="ECO:0000256" key="4">
    <source>
        <dbReference type="ARBA" id="ARBA00012094"/>
    </source>
</evidence>
<dbReference type="InterPro" id="IPR015377">
    <property type="entry name" value="Fumarylacetoacetase_N"/>
</dbReference>
<evidence type="ECO:0000313" key="14">
    <source>
        <dbReference type="Proteomes" id="UP000639516"/>
    </source>
</evidence>
<proteinExistence type="predicted"/>
<organism evidence="13 14">
    <name type="scientific">Bradyrhizobium campsiandrae</name>
    <dbReference type="NCBI Taxonomy" id="1729892"/>
    <lineage>
        <taxon>Bacteria</taxon>
        <taxon>Pseudomonadati</taxon>
        <taxon>Pseudomonadota</taxon>
        <taxon>Alphaproteobacteria</taxon>
        <taxon>Hyphomicrobiales</taxon>
        <taxon>Nitrobacteraceae</taxon>
        <taxon>Bradyrhizobium</taxon>
    </lineage>
</organism>
<dbReference type="Gene3D" id="2.30.30.230">
    <property type="entry name" value="Fumarylacetoacetase, N-terminal domain"/>
    <property type="match status" value="1"/>
</dbReference>
<dbReference type="InterPro" id="IPR011234">
    <property type="entry name" value="Fumarylacetoacetase-like_C"/>
</dbReference>
<dbReference type="EC" id="3.7.1.2" evidence="4"/>
<accession>A0ABR7UGY2</accession>
<reference evidence="13 14" key="1">
    <citation type="journal article" date="2020" name="Arch. Microbiol.">
        <title>Bradyrhizobium campsiandrae sp. nov., a nitrogen-fixing bacterial strain isolated from a native leguminous tree from the Amazon adapted to flooded conditions.</title>
        <authorList>
            <person name="Cabral Michel D."/>
            <person name="Martins da Costa E."/>
            <person name="Azarias Guimaraes A."/>
            <person name="Soares de Carvalho T."/>
            <person name="Santos de Castro Caputo P."/>
            <person name="Willems A."/>
            <person name="de Souza Moreira F.M."/>
        </authorList>
    </citation>
    <scope>NUCLEOTIDE SEQUENCE [LARGE SCALE GENOMIC DNA]</scope>
    <source>
        <strain evidence="14">INPA 384B</strain>
    </source>
</reference>
<name>A0ABR7UGY2_9BRAD</name>
<evidence type="ECO:0000259" key="11">
    <source>
        <dbReference type="Pfam" id="PF01557"/>
    </source>
</evidence>
<dbReference type="PANTHER" id="PTHR43069:SF2">
    <property type="entry name" value="FUMARYLACETOACETASE"/>
    <property type="match status" value="1"/>
</dbReference>
<dbReference type="EMBL" id="JAATTO010000062">
    <property type="protein sequence ID" value="MBC9983148.1"/>
    <property type="molecule type" value="Genomic_DNA"/>
</dbReference>
<dbReference type="PANTHER" id="PTHR43069">
    <property type="entry name" value="FUMARYLACETOACETASE"/>
    <property type="match status" value="1"/>
</dbReference>
<evidence type="ECO:0000313" key="13">
    <source>
        <dbReference type="EMBL" id="MBC9983148.1"/>
    </source>
</evidence>
<dbReference type="InterPro" id="IPR036663">
    <property type="entry name" value="Fumarylacetoacetase_C_sf"/>
</dbReference>
<dbReference type="SUPFAM" id="SSF63433">
    <property type="entry name" value="Fumarylacetoacetate hydrolase, FAH, N-terminal domain"/>
    <property type="match status" value="1"/>
</dbReference>
<evidence type="ECO:0000256" key="7">
    <source>
        <dbReference type="ARBA" id="ARBA00022837"/>
    </source>
</evidence>
<protein>
    <recommendedName>
        <fullName evidence="4">fumarylacetoacetase</fullName>
        <ecNumber evidence="4">3.7.1.2</ecNumber>
    </recommendedName>
</protein>
<keyword evidence="9" id="KW-0828">Tyrosine catabolism</keyword>
<evidence type="ECO:0000256" key="3">
    <source>
        <dbReference type="ARBA" id="ARBA00004782"/>
    </source>
</evidence>
<keyword evidence="14" id="KW-1185">Reference proteome</keyword>
<evidence type="ECO:0000256" key="9">
    <source>
        <dbReference type="ARBA" id="ARBA00022878"/>
    </source>
</evidence>
<feature type="domain" description="Fumarylacetoacetase-like C-terminal" evidence="11">
    <location>
        <begin position="131"/>
        <end position="416"/>
    </location>
</feature>
<gene>
    <name evidence="13" type="primary">fahA</name>
    <name evidence="13" type="ORF">HA482_33600</name>
</gene>
<dbReference type="InterPro" id="IPR005959">
    <property type="entry name" value="Fumarylacetoacetase"/>
</dbReference>
<comment type="cofactor">
    <cofactor evidence="1">
        <name>Ca(2+)</name>
        <dbReference type="ChEBI" id="CHEBI:29108"/>
    </cofactor>
</comment>
<keyword evidence="7" id="KW-0106">Calcium</keyword>
<comment type="cofactor">
    <cofactor evidence="2">
        <name>Mg(2+)</name>
        <dbReference type="ChEBI" id="CHEBI:18420"/>
    </cofactor>
</comment>
<dbReference type="NCBIfam" id="TIGR01266">
    <property type="entry name" value="fum_ac_acetase"/>
    <property type="match status" value="1"/>
</dbReference>
<evidence type="ECO:0000256" key="5">
    <source>
        <dbReference type="ARBA" id="ARBA00022723"/>
    </source>
</evidence>
<dbReference type="Proteomes" id="UP000639516">
    <property type="component" value="Unassembled WGS sequence"/>
</dbReference>
<keyword evidence="5" id="KW-0479">Metal-binding</keyword>
<comment type="pathway">
    <text evidence="3">Amino-acid degradation; L-phenylalanine degradation; acetoacetate and fumarate from L-phenylalanine: step 6/6.</text>
</comment>
<evidence type="ECO:0000256" key="1">
    <source>
        <dbReference type="ARBA" id="ARBA00001913"/>
    </source>
</evidence>
<dbReference type="Pfam" id="PF01557">
    <property type="entry name" value="FAA_hydrolase"/>
    <property type="match status" value="1"/>
</dbReference>
<evidence type="ECO:0000259" key="12">
    <source>
        <dbReference type="Pfam" id="PF09298"/>
    </source>
</evidence>
<feature type="domain" description="Fumarylacetoacetase N-terminal" evidence="12">
    <location>
        <begin position="24"/>
        <end position="125"/>
    </location>
</feature>
<dbReference type="Gene3D" id="3.90.850.10">
    <property type="entry name" value="Fumarylacetoacetase-like, C-terminal domain"/>
    <property type="match status" value="1"/>
</dbReference>
<evidence type="ECO:0000256" key="2">
    <source>
        <dbReference type="ARBA" id="ARBA00001946"/>
    </source>
</evidence>
<dbReference type="RefSeq" id="WP_188149258.1">
    <property type="nucleotide sequence ID" value="NZ_JAATTO010000062.1"/>
</dbReference>
<keyword evidence="6 13" id="KW-0378">Hydrolase</keyword>
<evidence type="ECO:0000256" key="10">
    <source>
        <dbReference type="ARBA" id="ARBA00023232"/>
    </source>
</evidence>
<keyword evidence="10" id="KW-0585">Phenylalanine catabolism</keyword>
<sequence length="423" mass="46544">MPHPNDPSLRSFIEIDPTSDFPIQNLPYGVFSTAASPTPRVGVAIGNYVLDLWELEQDSRLDVGPLGVFSGPSLNTFMALGPKVWTRTRARISELLRHDHPELRDNDELRSQALVPLREAKLHLPFAVSGYTDFYSSKEHATNVGVMFRGKDNALQPNWLHMPIAYNGRASTVVVSGTKVKRPRGQLKPPSADVPSFAPCKRLDFELEMGVVIGQPSAMGGMLSEQQAEEMIFGFVLLNDWSARDIQQWEYVPLGPFLAKAFATSISPWVVTREALEPFRLKGPEQEPVPLDYLKQAKPQNYDIALDVSLRAAGANAAASISRTNFKYMYWSSVQQLMHHASSGCAMNVGDLLGSGTISGPEKNQRGSLLEISWNGTEPVELPGGAKRSFLEDGDSLVMRGWCQGKGYRVGFGEVEGTILPAE</sequence>
<comment type="caution">
    <text evidence="13">The sequence shown here is derived from an EMBL/GenBank/DDBJ whole genome shotgun (WGS) entry which is preliminary data.</text>
</comment>
<dbReference type="SUPFAM" id="SSF56529">
    <property type="entry name" value="FAH"/>
    <property type="match status" value="1"/>
</dbReference>
<evidence type="ECO:0000256" key="8">
    <source>
        <dbReference type="ARBA" id="ARBA00022842"/>
    </source>
</evidence>
<dbReference type="GO" id="GO:0004334">
    <property type="term" value="F:fumarylacetoacetase activity"/>
    <property type="evidence" value="ECO:0007669"/>
    <property type="project" value="UniProtKB-EC"/>
</dbReference>